<dbReference type="InterPro" id="IPR059206">
    <property type="entry name" value="Sll1717-like"/>
</dbReference>
<evidence type="ECO:0000313" key="1">
    <source>
        <dbReference type="EMBL" id="CAD0345975.1"/>
    </source>
</evidence>
<accession>A0A7U7DJ86</accession>
<evidence type="ECO:0000313" key="3">
    <source>
        <dbReference type="Proteomes" id="UP000514411"/>
    </source>
</evidence>
<proteinExistence type="predicted"/>
<dbReference type="OrthoDB" id="9179688at2"/>
<gene>
    <name evidence="2" type="ORF">XSP_004354</name>
    <name evidence="1" type="ORF">XSP_004388</name>
</gene>
<dbReference type="Proteomes" id="UP000514411">
    <property type="component" value="Chromosome"/>
</dbReference>
<protein>
    <submittedName>
        <fullName evidence="1">Uncharacterized protein</fullName>
    </submittedName>
</protein>
<dbReference type="AlphaFoldDB" id="A0A7U7DJ86"/>
<evidence type="ECO:0000313" key="2">
    <source>
        <dbReference type="EMBL" id="CAD1798100.1"/>
    </source>
</evidence>
<organism evidence="1">
    <name type="scientific">Xanthomonas campestris pv. juglandis</name>
    <name type="common">Xanthomonas arboricola pv. juglandis</name>
    <dbReference type="NCBI Taxonomy" id="195709"/>
    <lineage>
        <taxon>Bacteria</taxon>
        <taxon>Pseudomonadati</taxon>
        <taxon>Pseudomonadota</taxon>
        <taxon>Gammaproteobacteria</taxon>
        <taxon>Lysobacterales</taxon>
        <taxon>Lysobacteraceae</taxon>
        <taxon>Xanthomonas</taxon>
    </lineage>
</organism>
<dbReference type="EMBL" id="LR861807">
    <property type="protein sequence ID" value="CAD1798100.1"/>
    <property type="molecule type" value="Genomic_DNA"/>
</dbReference>
<dbReference type="NCBIfam" id="NF047389">
    <property type="entry name" value="ATPase_Sll1717"/>
    <property type="match status" value="1"/>
</dbReference>
<name>A0A7U7DJ86_XANCJ</name>
<reference evidence="1 3" key="1">
    <citation type="submission" date="2020-07" db="EMBL/GenBank/DDBJ databases">
        <authorList>
            <person name="Teixeira M."/>
        </authorList>
    </citation>
    <scope>NUCLEOTIDE SEQUENCE</scope>
    <source>
        <strain evidence="2">3</strain>
        <strain evidence="1">Xanthomonas arboricola pv. juglandis CPBF 427</strain>
    </source>
</reference>
<sequence length="483" mass="55019">MKISNINWGDDSAEKDPNLLHYFISQDAVDRLARKQKSLVVGRKGAGKSAVRKKLSDTFANARQSHILNLSPKFQSIKTILNDKDLTSGMGEEILFTHTWLRQIYLDCICAVGHGERNKFSVESFEFARNIANQQNRTSKDIVENIADVLSRIKGKVTNLGEFGINIERELRDVADVEALEHHFLEIAKAASFVVLVDDLDLGWNNSETANNLILGLLTAANYISSKTNNAFVCIFLREDVYSILITKTQHSDKYRNIERLRWEKDSLIQLLGERINFNRKEAGEPESPNPFLTVFPTTIGTSNTDNWLVERTLSRPRELIQLARYYSEKCESDTPDVEALKAAELGYSEWKLDDLCTEYSNQFPGLVDIFSYWKTKFYRYKYHLKADELEAMVLDMLVETELNQPWFNAIADNVDVQGLLKILYEIGFIGDFVLGGDGGSKTVYSYQGNHQPRFEEVDIHPCFRKAVGTVDRIRSRAQETGG</sequence>
<dbReference type="EMBL" id="LR824643">
    <property type="protein sequence ID" value="CAD0345975.1"/>
    <property type="molecule type" value="Genomic_DNA"/>
</dbReference>
<dbReference type="RefSeq" id="WP_144422354.1">
    <property type="nucleotide sequence ID" value="NZ_CP168206.1"/>
</dbReference>